<dbReference type="GO" id="GO:0004519">
    <property type="term" value="F:endonuclease activity"/>
    <property type="evidence" value="ECO:0007669"/>
    <property type="project" value="UniProtKB-KW"/>
</dbReference>
<dbReference type="SUPFAM" id="SSF56219">
    <property type="entry name" value="DNase I-like"/>
    <property type="match status" value="1"/>
</dbReference>
<dbReference type="GO" id="GO:0046872">
    <property type="term" value="F:metal ion binding"/>
    <property type="evidence" value="ECO:0007669"/>
    <property type="project" value="UniProtKB-KW"/>
</dbReference>
<dbReference type="InterPro" id="IPR038772">
    <property type="entry name" value="Sph/SMPD2-like"/>
</dbReference>
<dbReference type="Pfam" id="PF03372">
    <property type="entry name" value="Exo_endo_phos"/>
    <property type="match status" value="1"/>
</dbReference>
<dbReference type="InterPro" id="IPR036691">
    <property type="entry name" value="Endo/exonu/phosph_ase_sf"/>
</dbReference>
<gene>
    <name evidence="14" type="ORF">HRJ34_13455</name>
</gene>
<dbReference type="Proteomes" id="UP000664914">
    <property type="component" value="Chromosome"/>
</dbReference>
<evidence type="ECO:0000256" key="3">
    <source>
        <dbReference type="ARBA" id="ARBA00004991"/>
    </source>
</evidence>
<dbReference type="GO" id="GO:0004767">
    <property type="term" value="F:sphingomyelin phosphodiesterase activity"/>
    <property type="evidence" value="ECO:0007669"/>
    <property type="project" value="InterPro"/>
</dbReference>
<keyword evidence="4" id="KW-0812">Transmembrane</keyword>
<evidence type="ECO:0000256" key="4">
    <source>
        <dbReference type="ARBA" id="ARBA00022692"/>
    </source>
</evidence>
<keyword evidence="14" id="KW-0540">Nuclease</keyword>
<evidence type="ECO:0000256" key="5">
    <source>
        <dbReference type="ARBA" id="ARBA00022723"/>
    </source>
</evidence>
<dbReference type="AlphaFoldDB" id="A0A975CXZ0"/>
<evidence type="ECO:0000256" key="8">
    <source>
        <dbReference type="ARBA" id="ARBA00022919"/>
    </source>
</evidence>
<evidence type="ECO:0000313" key="14">
    <source>
        <dbReference type="EMBL" id="QTH19397.1"/>
    </source>
</evidence>
<evidence type="ECO:0000256" key="6">
    <source>
        <dbReference type="ARBA" id="ARBA00022801"/>
    </source>
</evidence>
<sequence length="351" mass="38148">MTALLGRLSGLLLLAGLAGCAPPPPIRVLPAAKAPAPDIVAAATPGEMRTTLSVLTYNIEGLGWPARKGRVTQLREIGRRLAELRERGTAPDVVMFQEMFSGGAKRAVAASGYPAIVAGPQRLTFAGRATDRPLPGHSRFRRGELGLKLLGSGLAIAARYPLDGVELHPYGLRSCAGIDCLANKGIVRALLHMPGVPVPIELYDTHMNSQGASRAPKPRALAAHMRQSREASGFIAGVNEPAYPLIFGGDFNMRWSEERFADFSLYVPLEIVHRWCIEPDHGCDVRMSWDGDEPWMDTQDLQLFRSSPTVAIRPIRVEAMFDGGALPQLSDHDGFLVTYELRWRADGGALR</sequence>
<keyword evidence="9" id="KW-1133">Transmembrane helix</keyword>
<evidence type="ECO:0000259" key="13">
    <source>
        <dbReference type="Pfam" id="PF03372"/>
    </source>
</evidence>
<dbReference type="GO" id="GO:0016020">
    <property type="term" value="C:membrane"/>
    <property type="evidence" value="ECO:0007669"/>
    <property type="project" value="UniProtKB-SubCell"/>
</dbReference>
<feature type="chain" id="PRO_5037031970" evidence="12">
    <location>
        <begin position="21"/>
        <end position="351"/>
    </location>
</feature>
<evidence type="ECO:0000256" key="7">
    <source>
        <dbReference type="ARBA" id="ARBA00022842"/>
    </source>
</evidence>
<evidence type="ECO:0000256" key="2">
    <source>
        <dbReference type="ARBA" id="ARBA00004760"/>
    </source>
</evidence>
<feature type="domain" description="Endonuclease/exonuclease/phosphatase" evidence="13">
    <location>
        <begin position="55"/>
        <end position="264"/>
    </location>
</feature>
<dbReference type="PANTHER" id="PTHR16320:SF24">
    <property type="entry name" value="PHOSPHODIESTERASE, PUTATIVE-RELATED"/>
    <property type="match status" value="1"/>
</dbReference>
<evidence type="ECO:0000256" key="11">
    <source>
        <dbReference type="ARBA" id="ARBA00023136"/>
    </source>
</evidence>
<keyword evidence="12" id="KW-0732">Signal</keyword>
<keyword evidence="8" id="KW-0746">Sphingolipid metabolism</keyword>
<reference evidence="14" key="2">
    <citation type="submission" date="2021-04" db="EMBL/GenBank/DDBJ databases">
        <title>Isolation and genomic analysis of the ibuprofen-degrading bacterium Sphingomonas strain MPO218.</title>
        <authorList>
            <person name="Aulestia M."/>
            <person name="Flores A."/>
            <person name="Mangas E.L."/>
            <person name="Perez-Pulido A.J."/>
            <person name="Santero E."/>
            <person name="Camacho E.M."/>
        </authorList>
    </citation>
    <scope>NUCLEOTIDE SEQUENCE</scope>
    <source>
        <strain evidence="14">MPO218</strain>
    </source>
</reference>
<evidence type="ECO:0000256" key="12">
    <source>
        <dbReference type="SAM" id="SignalP"/>
    </source>
</evidence>
<keyword evidence="6" id="KW-0378">Hydrolase</keyword>
<proteinExistence type="predicted"/>
<keyword evidence="5" id="KW-0479">Metal-binding</keyword>
<accession>A0A975CXZ0</accession>
<evidence type="ECO:0000313" key="15">
    <source>
        <dbReference type="Proteomes" id="UP000664914"/>
    </source>
</evidence>
<feature type="signal peptide" evidence="12">
    <location>
        <begin position="1"/>
        <end position="20"/>
    </location>
</feature>
<keyword evidence="11" id="KW-0472">Membrane</keyword>
<dbReference type="RefSeq" id="WP_208631487.1">
    <property type="nucleotide sequence ID" value="NZ_CP059319.1"/>
</dbReference>
<dbReference type="EMBL" id="CP059319">
    <property type="protein sequence ID" value="QTH19397.1"/>
    <property type="molecule type" value="Genomic_DNA"/>
</dbReference>
<protein>
    <submittedName>
        <fullName evidence="14">Endonuclease/exonuclease/phosphatase family protein</fullName>
    </submittedName>
</protein>
<comment type="subcellular location">
    <subcellularLocation>
        <location evidence="1">Membrane</location>
        <topology evidence="1">Multi-pass membrane protein</topology>
    </subcellularLocation>
</comment>
<dbReference type="GO" id="GO:0006665">
    <property type="term" value="P:sphingolipid metabolic process"/>
    <property type="evidence" value="ECO:0007669"/>
    <property type="project" value="UniProtKB-KW"/>
</dbReference>
<comment type="pathway">
    <text evidence="3">Sphingolipid metabolism.</text>
</comment>
<evidence type="ECO:0000256" key="9">
    <source>
        <dbReference type="ARBA" id="ARBA00022989"/>
    </source>
</evidence>
<dbReference type="PROSITE" id="PS51257">
    <property type="entry name" value="PROKAR_LIPOPROTEIN"/>
    <property type="match status" value="1"/>
</dbReference>
<evidence type="ECO:0000256" key="10">
    <source>
        <dbReference type="ARBA" id="ARBA00023098"/>
    </source>
</evidence>
<evidence type="ECO:0000256" key="1">
    <source>
        <dbReference type="ARBA" id="ARBA00004141"/>
    </source>
</evidence>
<dbReference type="InterPro" id="IPR005135">
    <property type="entry name" value="Endo/exonuclease/phosphatase"/>
</dbReference>
<comment type="pathway">
    <text evidence="2">Lipid metabolism; sphingolipid metabolism.</text>
</comment>
<name>A0A975CXZ0_9SPHN</name>
<organism evidence="14 15">
    <name type="scientific">Rhizorhabdus wittichii</name>
    <dbReference type="NCBI Taxonomy" id="160791"/>
    <lineage>
        <taxon>Bacteria</taxon>
        <taxon>Pseudomonadati</taxon>
        <taxon>Pseudomonadota</taxon>
        <taxon>Alphaproteobacteria</taxon>
        <taxon>Sphingomonadales</taxon>
        <taxon>Sphingomonadaceae</taxon>
        <taxon>Rhizorhabdus</taxon>
    </lineage>
</organism>
<keyword evidence="14" id="KW-0255">Endonuclease</keyword>
<keyword evidence="10" id="KW-0443">Lipid metabolism</keyword>
<keyword evidence="7" id="KW-0460">Magnesium</keyword>
<reference evidence="14" key="1">
    <citation type="submission" date="2020-07" db="EMBL/GenBank/DDBJ databases">
        <authorList>
            <person name="Camacho E."/>
        </authorList>
    </citation>
    <scope>NUCLEOTIDE SEQUENCE</scope>
    <source>
        <strain evidence="14">MPO218</strain>
    </source>
</reference>
<dbReference type="Gene3D" id="3.60.10.10">
    <property type="entry name" value="Endonuclease/exonuclease/phosphatase"/>
    <property type="match status" value="1"/>
</dbReference>
<dbReference type="PANTHER" id="PTHR16320">
    <property type="entry name" value="SPHINGOMYELINASE FAMILY MEMBER"/>
    <property type="match status" value="1"/>
</dbReference>